<accession>A0A2B4RVN9</accession>
<evidence type="ECO:0000259" key="29">
    <source>
        <dbReference type="PROSITE" id="PS50853"/>
    </source>
</evidence>
<evidence type="ECO:0000256" key="4">
    <source>
        <dbReference type="ARBA" id="ARBA00022536"/>
    </source>
</evidence>
<evidence type="ECO:0000256" key="1">
    <source>
        <dbReference type="ARBA" id="ARBA00004167"/>
    </source>
</evidence>
<dbReference type="PROSITE" id="PS50011">
    <property type="entry name" value="PROTEIN_KINASE_DOM"/>
    <property type="match status" value="1"/>
</dbReference>
<evidence type="ECO:0000256" key="16">
    <source>
        <dbReference type="ARBA" id="ARBA00023157"/>
    </source>
</evidence>
<dbReference type="GO" id="GO:0005886">
    <property type="term" value="C:plasma membrane"/>
    <property type="evidence" value="ECO:0007669"/>
    <property type="project" value="TreeGrafter"/>
</dbReference>
<evidence type="ECO:0000259" key="28">
    <source>
        <dbReference type="PROSITE" id="PS50835"/>
    </source>
</evidence>
<dbReference type="InterPro" id="IPR001245">
    <property type="entry name" value="Ser-Thr/Tyr_kinase_cat_dom"/>
</dbReference>
<dbReference type="Gene3D" id="3.30.70.960">
    <property type="entry name" value="SEA domain"/>
    <property type="match status" value="2"/>
</dbReference>
<evidence type="ECO:0000256" key="15">
    <source>
        <dbReference type="ARBA" id="ARBA00023137"/>
    </source>
</evidence>
<keyword evidence="10 22" id="KW-0547">Nucleotide-binding</keyword>
<dbReference type="InterPro" id="IPR018097">
    <property type="entry name" value="EGF_Ca-bd_CS"/>
</dbReference>
<evidence type="ECO:0000259" key="27">
    <source>
        <dbReference type="PROSITE" id="PS50026"/>
    </source>
</evidence>
<evidence type="ECO:0000256" key="18">
    <source>
        <dbReference type="ARBA" id="ARBA00023180"/>
    </source>
</evidence>
<dbReference type="InterPro" id="IPR036364">
    <property type="entry name" value="SEA_dom_sf"/>
</dbReference>
<dbReference type="SUPFAM" id="SSF57196">
    <property type="entry name" value="EGF/Laminin"/>
    <property type="match status" value="1"/>
</dbReference>
<dbReference type="EMBL" id="LSMT01000237">
    <property type="protein sequence ID" value="PFX22514.1"/>
    <property type="molecule type" value="Genomic_DNA"/>
</dbReference>
<organism evidence="30 31">
    <name type="scientific">Stylophora pistillata</name>
    <name type="common">Smooth cauliflower coral</name>
    <dbReference type="NCBI Taxonomy" id="50429"/>
    <lineage>
        <taxon>Eukaryota</taxon>
        <taxon>Metazoa</taxon>
        <taxon>Cnidaria</taxon>
        <taxon>Anthozoa</taxon>
        <taxon>Hexacorallia</taxon>
        <taxon>Scleractinia</taxon>
        <taxon>Astrocoeniina</taxon>
        <taxon>Pocilloporidae</taxon>
        <taxon>Stylophora</taxon>
    </lineage>
</organism>
<dbReference type="InterPro" id="IPR001881">
    <property type="entry name" value="EGF-like_Ca-bd_dom"/>
</dbReference>
<dbReference type="OrthoDB" id="5974456at2759"/>
<dbReference type="PANTHER" id="PTHR24416">
    <property type="entry name" value="TYROSINE-PROTEIN KINASE RECEPTOR"/>
    <property type="match status" value="1"/>
</dbReference>
<dbReference type="SUPFAM" id="SSF48726">
    <property type="entry name" value="Immunoglobulin"/>
    <property type="match status" value="1"/>
</dbReference>
<keyword evidence="18" id="KW-0325">Glycoprotein</keyword>
<dbReference type="SMART" id="SM00409">
    <property type="entry name" value="IG"/>
    <property type="match status" value="1"/>
</dbReference>
<dbReference type="GO" id="GO:0005509">
    <property type="term" value="F:calcium ion binding"/>
    <property type="evidence" value="ECO:0007669"/>
    <property type="project" value="InterPro"/>
</dbReference>
<dbReference type="EC" id="2.7.10.1" evidence="3"/>
<dbReference type="SUPFAM" id="SSF82671">
    <property type="entry name" value="SEA domain"/>
    <property type="match status" value="2"/>
</dbReference>
<feature type="binding site" evidence="22">
    <location>
        <position position="1232"/>
    </location>
    <ligand>
        <name>ATP</name>
        <dbReference type="ChEBI" id="CHEBI:30616"/>
    </ligand>
</feature>
<evidence type="ECO:0000256" key="20">
    <source>
        <dbReference type="ARBA" id="ARBA00056965"/>
    </source>
</evidence>
<dbReference type="InterPro" id="IPR000719">
    <property type="entry name" value="Prot_kinase_dom"/>
</dbReference>
<dbReference type="SMART" id="SM00181">
    <property type="entry name" value="EGF"/>
    <property type="match status" value="1"/>
</dbReference>
<dbReference type="CDD" id="cd00063">
    <property type="entry name" value="FN3"/>
    <property type="match status" value="1"/>
</dbReference>
<dbReference type="PROSITE" id="PS50026">
    <property type="entry name" value="EGF_3"/>
    <property type="match status" value="1"/>
</dbReference>
<dbReference type="GO" id="GO:0043235">
    <property type="term" value="C:receptor complex"/>
    <property type="evidence" value="ECO:0007669"/>
    <property type="project" value="TreeGrafter"/>
</dbReference>
<dbReference type="CDD" id="cd00192">
    <property type="entry name" value="PTKc"/>
    <property type="match status" value="1"/>
</dbReference>
<dbReference type="FunFam" id="1.10.510.10:FF:000743">
    <property type="entry name" value="Predicted protein"/>
    <property type="match status" value="1"/>
</dbReference>
<dbReference type="InterPro" id="IPR003599">
    <property type="entry name" value="Ig_sub"/>
</dbReference>
<dbReference type="InterPro" id="IPR003598">
    <property type="entry name" value="Ig_sub2"/>
</dbReference>
<dbReference type="PANTHER" id="PTHR24416:SF617">
    <property type="entry name" value="RET ONCOGENE, ISOFORM A"/>
    <property type="match status" value="1"/>
</dbReference>
<keyword evidence="16" id="KW-1015">Disulfide bond</keyword>
<dbReference type="SMART" id="SM00060">
    <property type="entry name" value="FN3"/>
    <property type="match status" value="1"/>
</dbReference>
<dbReference type="CDD" id="cd00054">
    <property type="entry name" value="EGF_CA"/>
    <property type="match status" value="1"/>
</dbReference>
<evidence type="ECO:0000256" key="8">
    <source>
        <dbReference type="ARBA" id="ARBA00022729"/>
    </source>
</evidence>
<feature type="transmembrane region" description="Helical" evidence="24">
    <location>
        <begin position="1097"/>
        <end position="1119"/>
    </location>
</feature>
<proteinExistence type="inferred from homology"/>
<sequence length="1492" mass="165005">MPQHPIRLFSGNNVLYISSFEDGLVRVHVPSLTEFPEKSYPLSAGGSTIVKLSGGVRTNCNSGSEIKKGIRITAAKPISVQGLVDATPDVEGFLGLPVDALGTFYIAATYHPVINAIIQVVATTDDTNVTITLRTKGRVQYEDKWYGNGAVLSENLNYLDVFQILADQDLTGTIIRSTKPIAVFTGNDCTMVPENQLPCNHLVEQIPPVSLWGKVFVTNPTPWGDEFHVVAANQNTAVFVDSQNKGSLNEGEKYKIDASWEKSLVISTSQPSLVMQYSKTGNSPSMNVVPPVQWFTNDYTVHVSQDGQGNTFNCSVNIIIDTSLRSDLRVKDADSVIKNWIAIPGSGGFSSASIQLTSNGTYHVYHVNSLTTFSAVFYGTNRNGRLFAMPAGMKMQRQAVNNSCIQTNTVGGDNIDNDCDGVTDEELKNYVDDDQDGRVDEDLVTPVPTITTPKDYVTTLCHRSSSVSNLENATGSAHGVCRIRGGTKIGHKDSIVRNDACGRIFDRVWILRDSCDNTVTGIQRITIHNPEDPKIIFPKDIVFTCREKKYLDPKFVGQVSVSSVTNVCPRNVTITYLDRNKGDCSNSNREGRLERIWTVKDKCKGSQTRKQVIILLPKEFRRTTNYVVSFKITNEMFSAELRDMESASFKSLSRGLEIELETTFIQSKSILGELFVAATVLDFNNGSVIPRLLIKIDAQAQISQRQLVDFMNETLRSGMLGKYHVDPTSLESTDFDECQASNLNECHEYAKCTNTLGSYNCSCLKGFVGNGVLCQAPPSINYVDPAIEIGTEENVTLACHAEGLPEPTITWVTPDEQVVTAANETLETTTLDDGSKFVRGKKMLQDGSLLIYNTRDNDDGIYKCIAKNVVGTDEKSVNVTVRDDLVGVDAAITIEDEIFDQDLENKSSTRYQTLEQQVKQELTTLFQDIEGFEEVIILGFVNGSVKVEFRVVVTVKPEEKKSTVIANKVGKTLIAGVQSGQIGSFKVKKKVELRERPPPPKDVQASNVEQTEAVITWSHPELYQMYSISGYSLQIRKFRTEKWIHFTSTPGENHRITNLDPDTAYFVRLKSENEYGMGEPSVNGELKTEKGKNVAKLALAIVIPLVLTIILLIVAVSIYRRLKKKGQGTGFLNDGEQVPMNPVSPDTQNHSEAENGRFTTSTFGRDRYALVPGQAPNNAAAPIDIEASFAWREIPRDRITLGKVLGEGEFGMVVRGELTEDDGNVITCAVKKLKRTATESDLKDLLNELEIMTSVGEHPNLVNLIGACSASGPLLIVVEFAEHGNLLRHLRDHRKENYEDMNEYSLEISSAERLRIASDVSSGMKHLAAMKCAHRDLAARNILLGEGMVAKVSDFGLSRDIYTDNVYAKTTGGKLPAKWMAIESLEQGLYTSQSDVWSFGVLLWEIETGGCAPYAGIASGELLPKLKAGHRLEKPRYCTDWLYAMMLRCWNANPKARPGFGDLSDELHRILQQESEYLTPEDYREDSSYVNT</sequence>
<evidence type="ECO:0000256" key="24">
    <source>
        <dbReference type="SAM" id="Phobius"/>
    </source>
</evidence>
<dbReference type="PROSITE" id="PS50853">
    <property type="entry name" value="FN3"/>
    <property type="match status" value="1"/>
</dbReference>
<dbReference type="InterPro" id="IPR017441">
    <property type="entry name" value="Protein_kinase_ATP_BS"/>
</dbReference>
<evidence type="ECO:0000256" key="7">
    <source>
        <dbReference type="ARBA" id="ARBA00022692"/>
    </source>
</evidence>
<keyword evidence="13 24" id="KW-1133">Transmembrane helix</keyword>
<evidence type="ECO:0000256" key="5">
    <source>
        <dbReference type="ARBA" id="ARBA00022553"/>
    </source>
</evidence>
<dbReference type="PROSITE" id="PS50835">
    <property type="entry name" value="IG_LIKE"/>
    <property type="match status" value="1"/>
</dbReference>
<dbReference type="GO" id="GO:0004714">
    <property type="term" value="F:transmembrane receptor protein tyrosine kinase activity"/>
    <property type="evidence" value="ECO:0007669"/>
    <property type="project" value="UniProtKB-EC"/>
</dbReference>
<dbReference type="InterPro" id="IPR007110">
    <property type="entry name" value="Ig-like_dom"/>
</dbReference>
<dbReference type="Pfam" id="PF12947">
    <property type="entry name" value="EGF_3"/>
    <property type="match status" value="1"/>
</dbReference>
<dbReference type="Pfam" id="PF00041">
    <property type="entry name" value="fn3"/>
    <property type="match status" value="1"/>
</dbReference>
<dbReference type="Pfam" id="PF17517">
    <property type="entry name" value="IgGFc_binding"/>
    <property type="match status" value="1"/>
</dbReference>
<evidence type="ECO:0000256" key="22">
    <source>
        <dbReference type="PROSITE-ProRule" id="PRU10141"/>
    </source>
</evidence>
<keyword evidence="31" id="KW-1185">Reference proteome</keyword>
<dbReference type="Pfam" id="PF01390">
    <property type="entry name" value="SEA"/>
    <property type="match status" value="2"/>
</dbReference>
<dbReference type="InterPro" id="IPR020635">
    <property type="entry name" value="Tyr_kinase_cat_dom"/>
</dbReference>
<dbReference type="InterPro" id="IPR013783">
    <property type="entry name" value="Ig-like_fold"/>
</dbReference>
<dbReference type="Gene3D" id="1.10.510.10">
    <property type="entry name" value="Transferase(Phosphotransferase) domain 1"/>
    <property type="match status" value="1"/>
</dbReference>
<evidence type="ECO:0000256" key="6">
    <source>
        <dbReference type="ARBA" id="ARBA00022679"/>
    </source>
</evidence>
<dbReference type="Pfam" id="PF07714">
    <property type="entry name" value="PK_Tyr_Ser-Thr"/>
    <property type="match status" value="1"/>
</dbReference>
<comment type="caution">
    <text evidence="30">The sequence shown here is derived from an EMBL/GenBank/DDBJ whole genome shotgun (WGS) entry which is preliminary data.</text>
</comment>
<dbReference type="PROSITE" id="PS00107">
    <property type="entry name" value="PROTEIN_KINASE_ATP"/>
    <property type="match status" value="1"/>
</dbReference>
<dbReference type="SMART" id="SM00219">
    <property type="entry name" value="TyrKc"/>
    <property type="match status" value="1"/>
</dbReference>
<evidence type="ECO:0000256" key="12">
    <source>
        <dbReference type="ARBA" id="ARBA00022840"/>
    </source>
</evidence>
<protein>
    <recommendedName>
        <fullName evidence="3">receptor protein-tyrosine kinase</fullName>
        <ecNumber evidence="3">2.7.10.1</ecNumber>
    </recommendedName>
</protein>
<comment type="caution">
    <text evidence="21">Lacks conserved residue(s) required for the propagation of feature annotation.</text>
</comment>
<name>A0A2B4RVN9_STYPI</name>
<dbReference type="Gene3D" id="2.10.25.10">
    <property type="entry name" value="Laminin"/>
    <property type="match status" value="1"/>
</dbReference>
<dbReference type="InterPro" id="IPR036116">
    <property type="entry name" value="FN3_sf"/>
</dbReference>
<evidence type="ECO:0000259" key="25">
    <source>
        <dbReference type="PROSITE" id="PS50011"/>
    </source>
</evidence>
<evidence type="ECO:0000256" key="13">
    <source>
        <dbReference type="ARBA" id="ARBA00022989"/>
    </source>
</evidence>
<feature type="domain" description="SEA" evidence="26">
    <location>
        <begin position="622"/>
        <end position="737"/>
    </location>
</feature>
<dbReference type="InterPro" id="IPR024731">
    <property type="entry name" value="NELL2-like_EGF"/>
</dbReference>
<feature type="domain" description="SEA" evidence="26">
    <location>
        <begin position="884"/>
        <end position="1010"/>
    </location>
</feature>
<dbReference type="InterPro" id="IPR035234">
    <property type="entry name" value="IgGFc-bd_N"/>
</dbReference>
<evidence type="ECO:0000256" key="19">
    <source>
        <dbReference type="ARBA" id="ARBA00023319"/>
    </source>
</evidence>
<comment type="function">
    <text evidence="20">Receptor for basic fibroblast growth factor.</text>
</comment>
<evidence type="ECO:0000256" key="2">
    <source>
        <dbReference type="ARBA" id="ARBA00006692"/>
    </source>
</evidence>
<dbReference type="InterPro" id="IPR000152">
    <property type="entry name" value="EGF-type_Asp/Asn_hydroxyl_site"/>
</dbReference>
<dbReference type="FunFam" id="2.10.25.10:FF:000038">
    <property type="entry name" value="Fibrillin 2"/>
    <property type="match status" value="1"/>
</dbReference>
<gene>
    <name evidence="30" type="primary">FGFR1</name>
    <name evidence="30" type="ORF">AWC38_SpisGene12976</name>
</gene>
<evidence type="ECO:0000256" key="11">
    <source>
        <dbReference type="ARBA" id="ARBA00022777"/>
    </source>
</evidence>
<dbReference type="InterPro" id="IPR000082">
    <property type="entry name" value="SEA_dom"/>
</dbReference>
<dbReference type="GO" id="GO:0005524">
    <property type="term" value="F:ATP binding"/>
    <property type="evidence" value="ECO:0007669"/>
    <property type="project" value="UniProtKB-UniRule"/>
</dbReference>
<feature type="domain" description="Fibronectin type-III" evidence="29">
    <location>
        <begin position="999"/>
        <end position="1091"/>
    </location>
</feature>
<evidence type="ECO:0000256" key="14">
    <source>
        <dbReference type="ARBA" id="ARBA00023136"/>
    </source>
</evidence>
<dbReference type="STRING" id="50429.A0A2B4RVN9"/>
<keyword evidence="8" id="KW-0732">Signal</keyword>
<dbReference type="SMART" id="SM00200">
    <property type="entry name" value="SEA"/>
    <property type="match status" value="2"/>
</dbReference>
<evidence type="ECO:0000256" key="9">
    <source>
        <dbReference type="ARBA" id="ARBA00022737"/>
    </source>
</evidence>
<feature type="domain" description="Ig-like" evidence="28">
    <location>
        <begin position="778"/>
        <end position="880"/>
    </location>
</feature>
<evidence type="ECO:0000256" key="17">
    <source>
        <dbReference type="ARBA" id="ARBA00023170"/>
    </source>
</evidence>
<dbReference type="Proteomes" id="UP000225706">
    <property type="component" value="Unassembled WGS sequence"/>
</dbReference>
<dbReference type="FunFam" id="3.30.200.20:FF:000593">
    <property type="entry name" value="Predicted protein"/>
    <property type="match status" value="1"/>
</dbReference>
<comment type="subcellular location">
    <subcellularLocation>
        <location evidence="1">Membrane</location>
        <topology evidence="1">Single-pass membrane protein</topology>
    </subcellularLocation>
</comment>
<keyword evidence="5" id="KW-0597">Phosphoprotein</keyword>
<dbReference type="Pfam" id="PF07679">
    <property type="entry name" value="I-set"/>
    <property type="match status" value="1"/>
</dbReference>
<keyword evidence="19" id="KW-0393">Immunoglobulin domain</keyword>
<dbReference type="InterPro" id="IPR000742">
    <property type="entry name" value="EGF"/>
</dbReference>
<keyword evidence="17 30" id="KW-0675">Receptor</keyword>
<feature type="domain" description="Protein kinase" evidence="25">
    <location>
        <begin position="1199"/>
        <end position="1471"/>
    </location>
</feature>
<comment type="similarity">
    <text evidence="2">Belongs to the protein kinase superfamily. CAMK Ser/Thr protein kinase family.</text>
</comment>
<dbReference type="PROSITE" id="PS01187">
    <property type="entry name" value="EGF_CA"/>
    <property type="match status" value="1"/>
</dbReference>
<keyword evidence="9" id="KW-0677">Repeat</keyword>
<dbReference type="InterPro" id="IPR036179">
    <property type="entry name" value="Ig-like_dom_sf"/>
</dbReference>
<evidence type="ECO:0000256" key="10">
    <source>
        <dbReference type="ARBA" id="ARBA00022741"/>
    </source>
</evidence>
<evidence type="ECO:0000256" key="23">
    <source>
        <dbReference type="SAM" id="MobiDB-lite"/>
    </source>
</evidence>
<keyword evidence="7 24" id="KW-0812">Transmembrane</keyword>
<dbReference type="InterPro" id="IPR050122">
    <property type="entry name" value="RTK"/>
</dbReference>
<dbReference type="SMART" id="SM00408">
    <property type="entry name" value="IGc2"/>
    <property type="match status" value="1"/>
</dbReference>
<evidence type="ECO:0000256" key="21">
    <source>
        <dbReference type="PROSITE-ProRule" id="PRU00076"/>
    </source>
</evidence>
<evidence type="ECO:0000259" key="26">
    <source>
        <dbReference type="PROSITE" id="PS50024"/>
    </source>
</evidence>
<feature type="domain" description="EGF-like" evidence="27">
    <location>
        <begin position="734"/>
        <end position="775"/>
    </location>
</feature>
<dbReference type="SMART" id="SM00179">
    <property type="entry name" value="EGF_CA"/>
    <property type="match status" value="1"/>
</dbReference>
<keyword evidence="12 22" id="KW-0067">ATP-binding</keyword>
<evidence type="ECO:0000313" key="31">
    <source>
        <dbReference type="Proteomes" id="UP000225706"/>
    </source>
</evidence>
<dbReference type="PRINTS" id="PR00109">
    <property type="entry name" value="TYRKINASE"/>
</dbReference>
<dbReference type="GO" id="GO:0007169">
    <property type="term" value="P:cell surface receptor protein tyrosine kinase signaling pathway"/>
    <property type="evidence" value="ECO:0007669"/>
    <property type="project" value="TreeGrafter"/>
</dbReference>
<dbReference type="PROSITE" id="PS50024">
    <property type="entry name" value="SEA"/>
    <property type="match status" value="2"/>
</dbReference>
<dbReference type="PROSITE" id="PS01186">
    <property type="entry name" value="EGF_2"/>
    <property type="match status" value="1"/>
</dbReference>
<dbReference type="SUPFAM" id="SSF49265">
    <property type="entry name" value="Fibronectin type III"/>
    <property type="match status" value="1"/>
</dbReference>
<evidence type="ECO:0000313" key="30">
    <source>
        <dbReference type="EMBL" id="PFX22514.1"/>
    </source>
</evidence>
<evidence type="ECO:0000256" key="3">
    <source>
        <dbReference type="ARBA" id="ARBA00011902"/>
    </source>
</evidence>
<feature type="region of interest" description="Disordered" evidence="23">
    <location>
        <begin position="1133"/>
        <end position="1154"/>
    </location>
</feature>
<dbReference type="InterPro" id="IPR011009">
    <property type="entry name" value="Kinase-like_dom_sf"/>
</dbReference>
<reference evidence="31" key="1">
    <citation type="journal article" date="2017" name="bioRxiv">
        <title>Comparative analysis of the genomes of Stylophora pistillata and Acropora digitifera provides evidence for extensive differences between species of corals.</title>
        <authorList>
            <person name="Voolstra C.R."/>
            <person name="Li Y."/>
            <person name="Liew Y.J."/>
            <person name="Baumgarten S."/>
            <person name="Zoccola D."/>
            <person name="Flot J.-F."/>
            <person name="Tambutte S."/>
            <person name="Allemand D."/>
            <person name="Aranda M."/>
        </authorList>
    </citation>
    <scope>NUCLEOTIDE SEQUENCE [LARGE SCALE GENOMIC DNA]</scope>
</reference>
<dbReference type="PROSITE" id="PS00010">
    <property type="entry name" value="ASX_HYDROXYL"/>
    <property type="match status" value="1"/>
</dbReference>
<dbReference type="InterPro" id="IPR003961">
    <property type="entry name" value="FN3_dom"/>
</dbReference>
<keyword evidence="14 24" id="KW-0472">Membrane</keyword>
<dbReference type="Gene3D" id="2.60.40.10">
    <property type="entry name" value="Immunoglobulins"/>
    <property type="match status" value="2"/>
</dbReference>
<dbReference type="InterPro" id="IPR013098">
    <property type="entry name" value="Ig_I-set"/>
</dbReference>
<keyword evidence="15" id="KW-0829">Tyrosine-protein kinase</keyword>
<dbReference type="Gene3D" id="3.30.200.20">
    <property type="entry name" value="Phosphorylase Kinase, domain 1"/>
    <property type="match status" value="1"/>
</dbReference>
<keyword evidence="11" id="KW-0418">Kinase</keyword>
<dbReference type="SUPFAM" id="SSF56112">
    <property type="entry name" value="Protein kinase-like (PK-like)"/>
    <property type="match status" value="1"/>
</dbReference>
<keyword evidence="6" id="KW-0808">Transferase</keyword>
<keyword evidence="4 21" id="KW-0245">EGF-like domain</keyword>